<reference evidence="2 3" key="1">
    <citation type="submission" date="2010-05" db="EMBL/GenBank/DDBJ databases">
        <title>The Genome Sequence of Thecamonas trahens ATCC 50062.</title>
        <authorList>
            <consortium name="The Broad Institute Genome Sequencing Platform"/>
            <person name="Russ C."/>
            <person name="Cuomo C."/>
            <person name="Shea T."/>
            <person name="Young S.K."/>
            <person name="Zeng Q."/>
            <person name="Koehrsen M."/>
            <person name="Haas B."/>
            <person name="Borodovsky M."/>
            <person name="Guigo R."/>
            <person name="Alvarado L."/>
            <person name="Berlin A."/>
            <person name="Bochicchio J."/>
            <person name="Borenstein D."/>
            <person name="Chapman S."/>
            <person name="Chen Z."/>
            <person name="Freedman E."/>
            <person name="Gellesch M."/>
            <person name="Goldberg J."/>
            <person name="Griggs A."/>
            <person name="Gujja S."/>
            <person name="Heilman E."/>
            <person name="Heiman D."/>
            <person name="Hepburn T."/>
            <person name="Howarth C."/>
            <person name="Jen D."/>
            <person name="Larson L."/>
            <person name="Mehta T."/>
            <person name="Park D."/>
            <person name="Pearson M."/>
            <person name="Roberts A."/>
            <person name="Saif S."/>
            <person name="Shenoy N."/>
            <person name="Sisk P."/>
            <person name="Stolte C."/>
            <person name="Sykes S."/>
            <person name="Thomson T."/>
            <person name="Walk T."/>
            <person name="White J."/>
            <person name="Yandava C."/>
            <person name="Burger G."/>
            <person name="Gray M.W."/>
            <person name="Holland P.W.H."/>
            <person name="King N."/>
            <person name="Lang F.B.F."/>
            <person name="Roger A.J."/>
            <person name="Ruiz-Trillo I."/>
            <person name="Lander E."/>
            <person name="Nusbaum C."/>
        </authorList>
    </citation>
    <scope>NUCLEOTIDE SEQUENCE [LARGE SCALE GENOMIC DNA]</scope>
    <source>
        <strain evidence="2 3">ATCC 50062</strain>
    </source>
</reference>
<dbReference type="Proteomes" id="UP000054408">
    <property type="component" value="Unassembled WGS sequence"/>
</dbReference>
<gene>
    <name evidence="2" type="ORF">AMSG_08316</name>
</gene>
<dbReference type="RefSeq" id="XP_013755396.1">
    <property type="nucleotide sequence ID" value="XM_013899942.1"/>
</dbReference>
<organism evidence="2 3">
    <name type="scientific">Thecamonas trahens ATCC 50062</name>
    <dbReference type="NCBI Taxonomy" id="461836"/>
    <lineage>
        <taxon>Eukaryota</taxon>
        <taxon>Apusozoa</taxon>
        <taxon>Apusomonadida</taxon>
        <taxon>Apusomonadidae</taxon>
        <taxon>Thecamonas</taxon>
    </lineage>
</organism>
<dbReference type="EMBL" id="GL349472">
    <property type="protein sequence ID" value="KNC52346.1"/>
    <property type="molecule type" value="Genomic_DNA"/>
</dbReference>
<feature type="chain" id="PRO_5005537664" evidence="1">
    <location>
        <begin position="25"/>
        <end position="392"/>
    </location>
</feature>
<accession>A0A0L0DJQ6</accession>
<sequence>MDKTMSATAVMCLVACGMVWLAAGDSAPRYLSAAGRSAELGPLSTSAHLAAVWQARYPGSKITAMPYIAALYRYGGTIGVLGRLDADLIGNFPANASSPTPAWLATTDLFPTVTAGGDNDIGYVFTNSSAMGCKLESYTLPGKDGTPAWLYSCPSGHTGVMASSGNGELAVVVHLDESDASSPITFDAFTPNGGGKPFLNVDISQTAPKLGTPLQHLISFQASGPGVFVSDGFSYAIVSSFTGKVLRHGNPGAGKPIAASCGGGKYLVLGYPQNQELLVWADHKYSSIASLPQLSAAVASKVQLPSQGEAPVQVSPTGAAIVVAAPIANAVYILPPPYTAASMLTAHVSSPDGTKIGAFEPPAPNGVAAYIFAPGYDYNSSDYTIDYFQLLS</sequence>
<proteinExistence type="predicted"/>
<dbReference type="AlphaFoldDB" id="A0A0L0DJQ6"/>
<evidence type="ECO:0000313" key="2">
    <source>
        <dbReference type="EMBL" id="KNC52346.1"/>
    </source>
</evidence>
<feature type="signal peptide" evidence="1">
    <location>
        <begin position="1"/>
        <end position="24"/>
    </location>
</feature>
<keyword evidence="3" id="KW-1185">Reference proteome</keyword>
<evidence type="ECO:0000313" key="3">
    <source>
        <dbReference type="Proteomes" id="UP000054408"/>
    </source>
</evidence>
<protein>
    <submittedName>
        <fullName evidence="2">Uncharacterized protein</fullName>
    </submittedName>
</protein>
<dbReference type="GeneID" id="25567036"/>
<keyword evidence="1" id="KW-0732">Signal</keyword>
<evidence type="ECO:0000256" key="1">
    <source>
        <dbReference type="SAM" id="SignalP"/>
    </source>
</evidence>
<name>A0A0L0DJQ6_THETB</name>